<sequence>MIAVAVVYGIGQVVESMYITPKFVGDSIGLHPLLVIFILLAFGTLFGFWGILLALPASAVLLVIARRVMAWYRQSALYI</sequence>
<dbReference type="Pfam" id="PF01594">
    <property type="entry name" value="AI-2E_transport"/>
    <property type="match status" value="1"/>
</dbReference>
<evidence type="ECO:0000256" key="1">
    <source>
        <dbReference type="ARBA" id="ARBA00004141"/>
    </source>
</evidence>
<keyword evidence="3 6" id="KW-0812">Transmembrane</keyword>
<gene>
    <name evidence="7" type="ORF">GALL_490320</name>
</gene>
<proteinExistence type="inferred from homology"/>
<reference evidence="7" key="1">
    <citation type="submission" date="2016-10" db="EMBL/GenBank/DDBJ databases">
        <title>Sequence of Gallionella enrichment culture.</title>
        <authorList>
            <person name="Poehlein A."/>
            <person name="Muehling M."/>
            <person name="Daniel R."/>
        </authorList>
    </citation>
    <scope>NUCLEOTIDE SEQUENCE</scope>
</reference>
<comment type="similarity">
    <text evidence="2">Belongs to the autoinducer-2 exporter (AI-2E) (TC 2.A.86) family.</text>
</comment>
<evidence type="ECO:0000256" key="4">
    <source>
        <dbReference type="ARBA" id="ARBA00022989"/>
    </source>
</evidence>
<name>A0A1J5PF22_9ZZZZ</name>
<evidence type="ECO:0008006" key="8">
    <source>
        <dbReference type="Google" id="ProtNLM"/>
    </source>
</evidence>
<comment type="caution">
    <text evidence="7">The sequence shown here is derived from an EMBL/GenBank/DDBJ whole genome shotgun (WGS) entry which is preliminary data.</text>
</comment>
<dbReference type="AlphaFoldDB" id="A0A1J5PF22"/>
<evidence type="ECO:0000313" key="7">
    <source>
        <dbReference type="EMBL" id="OIQ69368.1"/>
    </source>
</evidence>
<feature type="transmembrane region" description="Helical" evidence="6">
    <location>
        <begin position="33"/>
        <end position="64"/>
    </location>
</feature>
<organism evidence="7">
    <name type="scientific">mine drainage metagenome</name>
    <dbReference type="NCBI Taxonomy" id="410659"/>
    <lineage>
        <taxon>unclassified sequences</taxon>
        <taxon>metagenomes</taxon>
        <taxon>ecological metagenomes</taxon>
    </lineage>
</organism>
<evidence type="ECO:0000256" key="2">
    <source>
        <dbReference type="ARBA" id="ARBA00009773"/>
    </source>
</evidence>
<evidence type="ECO:0000256" key="3">
    <source>
        <dbReference type="ARBA" id="ARBA00022692"/>
    </source>
</evidence>
<comment type="subcellular location">
    <subcellularLocation>
        <location evidence="1">Membrane</location>
        <topology evidence="1">Multi-pass membrane protein</topology>
    </subcellularLocation>
</comment>
<evidence type="ECO:0000256" key="5">
    <source>
        <dbReference type="ARBA" id="ARBA00023136"/>
    </source>
</evidence>
<dbReference type="GO" id="GO:0016020">
    <property type="term" value="C:membrane"/>
    <property type="evidence" value="ECO:0007669"/>
    <property type="project" value="UniProtKB-SubCell"/>
</dbReference>
<accession>A0A1J5PF22</accession>
<protein>
    <recommendedName>
        <fullName evidence="8">AI-2E family transporter</fullName>
    </recommendedName>
</protein>
<dbReference type="EMBL" id="MLJW01004768">
    <property type="protein sequence ID" value="OIQ69368.1"/>
    <property type="molecule type" value="Genomic_DNA"/>
</dbReference>
<keyword evidence="5 6" id="KW-0472">Membrane</keyword>
<keyword evidence="4 6" id="KW-1133">Transmembrane helix</keyword>
<dbReference type="InterPro" id="IPR002549">
    <property type="entry name" value="AI-2E-like"/>
</dbReference>
<evidence type="ECO:0000256" key="6">
    <source>
        <dbReference type="SAM" id="Phobius"/>
    </source>
</evidence>